<proteinExistence type="predicted"/>
<comment type="caution">
    <text evidence="1">The sequence shown here is derived from an EMBL/GenBank/DDBJ whole genome shotgun (WGS) entry which is preliminary data.</text>
</comment>
<gene>
    <name evidence="1" type="ORF">Tco_1094613</name>
</gene>
<reference evidence="1" key="1">
    <citation type="journal article" date="2022" name="Int. J. Mol. Sci.">
        <title>Draft Genome of Tanacetum Coccineum: Genomic Comparison of Closely Related Tanacetum-Family Plants.</title>
        <authorList>
            <person name="Yamashiro T."/>
            <person name="Shiraishi A."/>
            <person name="Nakayama K."/>
            <person name="Satake H."/>
        </authorList>
    </citation>
    <scope>NUCLEOTIDE SEQUENCE</scope>
</reference>
<reference evidence="1" key="2">
    <citation type="submission" date="2022-01" db="EMBL/GenBank/DDBJ databases">
        <authorList>
            <person name="Yamashiro T."/>
            <person name="Shiraishi A."/>
            <person name="Satake H."/>
            <person name="Nakayama K."/>
        </authorList>
    </citation>
    <scope>NUCLEOTIDE SEQUENCE</scope>
</reference>
<dbReference type="EMBL" id="BQNB010020737">
    <property type="protein sequence ID" value="GJT99095.1"/>
    <property type="molecule type" value="Genomic_DNA"/>
</dbReference>
<organism evidence="1 2">
    <name type="scientific">Tanacetum coccineum</name>
    <dbReference type="NCBI Taxonomy" id="301880"/>
    <lineage>
        <taxon>Eukaryota</taxon>
        <taxon>Viridiplantae</taxon>
        <taxon>Streptophyta</taxon>
        <taxon>Embryophyta</taxon>
        <taxon>Tracheophyta</taxon>
        <taxon>Spermatophyta</taxon>
        <taxon>Magnoliopsida</taxon>
        <taxon>eudicotyledons</taxon>
        <taxon>Gunneridae</taxon>
        <taxon>Pentapetalae</taxon>
        <taxon>asterids</taxon>
        <taxon>campanulids</taxon>
        <taxon>Asterales</taxon>
        <taxon>Asteraceae</taxon>
        <taxon>Asteroideae</taxon>
        <taxon>Anthemideae</taxon>
        <taxon>Anthemidinae</taxon>
        <taxon>Tanacetum</taxon>
    </lineage>
</organism>
<evidence type="ECO:0000313" key="1">
    <source>
        <dbReference type="EMBL" id="GJT99095.1"/>
    </source>
</evidence>
<name>A0ABQ5IG04_9ASTR</name>
<keyword evidence="2" id="KW-1185">Reference proteome</keyword>
<dbReference type="PANTHER" id="PTHR33116">
    <property type="entry name" value="REVERSE TRANSCRIPTASE ZINC-BINDING DOMAIN-CONTAINING PROTEIN-RELATED-RELATED"/>
    <property type="match status" value="1"/>
</dbReference>
<protein>
    <submittedName>
        <fullName evidence="1">Uncharacterized protein</fullName>
    </submittedName>
</protein>
<dbReference type="Proteomes" id="UP001151760">
    <property type="component" value="Unassembled WGS sequence"/>
</dbReference>
<sequence length="230" mass="26280">MPLSVNKKLESIRSIFFWGNDGNFKKIPWISWNLALASKEKRGLGIGSLYSLNHALIQKWRWRFLHNPHALWLRLIVAIHGPNEGSSSFFSHIKSKGTFSLKQQFPRLFRLALNKDASVLHCWNNGWHLVWSRNVSNRTNANLLTNLLSLLQNTILNDSDDVWVWYSGNSTFTVKDARGKIDNGFLPDDGLETRWNRFLPKRSTCLFGGLSLNAFIPVRGVNCDGVTCIL</sequence>
<evidence type="ECO:0000313" key="2">
    <source>
        <dbReference type="Proteomes" id="UP001151760"/>
    </source>
</evidence>
<accession>A0ABQ5IG04</accession>